<evidence type="ECO:0000256" key="2">
    <source>
        <dbReference type="ARBA" id="ARBA00023002"/>
    </source>
</evidence>
<dbReference type="PIRSF" id="PIRSF500136">
    <property type="entry name" value="UDP_ManNAc_DH"/>
    <property type="match status" value="1"/>
</dbReference>
<proteinExistence type="inferred from homology"/>
<dbReference type="Gene3D" id="3.40.50.720">
    <property type="entry name" value="NAD(P)-binding Rossmann-like Domain"/>
    <property type="match status" value="2"/>
</dbReference>
<evidence type="ECO:0000256" key="4">
    <source>
        <dbReference type="PIRNR" id="PIRNR000124"/>
    </source>
</evidence>
<dbReference type="InterPro" id="IPR017476">
    <property type="entry name" value="UDP-Glc/GDP-Man"/>
</dbReference>
<comment type="similarity">
    <text evidence="1 4">Belongs to the UDP-glucose/GDP-mannose dehydrogenase family.</text>
</comment>
<dbReference type="NCBIfam" id="TIGR03026">
    <property type="entry name" value="NDP-sugDHase"/>
    <property type="match status" value="1"/>
</dbReference>
<dbReference type="InterPro" id="IPR001732">
    <property type="entry name" value="UDP-Glc/GDP-Man_DH_N"/>
</dbReference>
<dbReference type="Pfam" id="PF03720">
    <property type="entry name" value="UDPG_MGDP_dh_C"/>
    <property type="match status" value="1"/>
</dbReference>
<dbReference type="PIRSF" id="PIRSF000124">
    <property type="entry name" value="UDPglc_GDPman_dh"/>
    <property type="match status" value="1"/>
</dbReference>
<keyword evidence="3" id="KW-0520">NAD</keyword>
<comment type="caution">
    <text evidence="6">The sequence shown here is derived from an EMBL/GenBank/DDBJ whole genome shotgun (WGS) entry which is preliminary data.</text>
</comment>
<dbReference type="RefSeq" id="WP_386109067.1">
    <property type="nucleotide sequence ID" value="NZ_JBHTJR010000057.1"/>
</dbReference>
<keyword evidence="7" id="KW-1185">Reference proteome</keyword>
<reference evidence="7" key="1">
    <citation type="journal article" date="2019" name="Int. J. Syst. Evol. Microbiol.">
        <title>The Global Catalogue of Microorganisms (GCM) 10K type strain sequencing project: providing services to taxonomists for standard genome sequencing and annotation.</title>
        <authorList>
            <consortium name="The Broad Institute Genomics Platform"/>
            <consortium name="The Broad Institute Genome Sequencing Center for Infectious Disease"/>
            <person name="Wu L."/>
            <person name="Ma J."/>
        </authorList>
    </citation>
    <scope>NUCLEOTIDE SEQUENCE [LARGE SCALE GENOMIC DNA]</scope>
    <source>
        <strain evidence="7">CCUG 60527</strain>
    </source>
</reference>
<keyword evidence="2" id="KW-0560">Oxidoreductase</keyword>
<evidence type="ECO:0000256" key="1">
    <source>
        <dbReference type="ARBA" id="ARBA00006601"/>
    </source>
</evidence>
<dbReference type="InterPro" id="IPR014026">
    <property type="entry name" value="UDP-Glc/GDP-Man_DH_dimer"/>
</dbReference>
<dbReference type="Proteomes" id="UP001597062">
    <property type="component" value="Unassembled WGS sequence"/>
</dbReference>
<evidence type="ECO:0000259" key="5">
    <source>
        <dbReference type="SMART" id="SM00984"/>
    </source>
</evidence>
<dbReference type="InterPro" id="IPR036291">
    <property type="entry name" value="NAD(P)-bd_dom_sf"/>
</dbReference>
<sequence>MRQPKIGIIGLGYVGLPLARLFATKFSTIGFDINQERVAELMSGHDSTLEVQDDVLQAVLIDETTDSKGLFCTTDMNAIKDCNYYIVTVPTPVDKNNRPVLTPLIKASETVGAVLKEGDIVIYESTVYPGATEEECIPVLERISGLKFNKDFFAGYSPERINPGDKEHTVEKILKVTSGSTPEIGKKVDNLYKSVITAGTHLAPTIKVAEAAKVIENSQRDINIAFVNELAKIFGLMNINTHDVLAAAGTKWNFLPFKPGLVGGHCIGVDPYYLAQKAQEYGYHPEIILAGRRLNDGMGSYVSSQVVKLMIENDIRIKNAQVLVLGITFKENCPDVRNTKVIDVVRSLQEYSIDVTVADPWADEEEVYEEYGITSNKTVPNQKFDAIILAVSHKEFLAMDIDGYKRSNAVVYDVKGVLPIEKRDKSL</sequence>
<feature type="domain" description="UDP-glucose/GDP-mannose dehydrogenase C-terminal" evidence="5">
    <location>
        <begin position="323"/>
        <end position="420"/>
    </location>
</feature>
<dbReference type="PANTHER" id="PTHR43491">
    <property type="entry name" value="UDP-N-ACETYL-D-MANNOSAMINE DEHYDROGENASE"/>
    <property type="match status" value="1"/>
</dbReference>
<dbReference type="InterPro" id="IPR028359">
    <property type="entry name" value="UDP_ManNAc/GlcNAc_DH"/>
</dbReference>
<dbReference type="SUPFAM" id="SSF51735">
    <property type="entry name" value="NAD(P)-binding Rossmann-fold domains"/>
    <property type="match status" value="1"/>
</dbReference>
<dbReference type="SUPFAM" id="SSF48179">
    <property type="entry name" value="6-phosphogluconate dehydrogenase C-terminal domain-like"/>
    <property type="match status" value="1"/>
</dbReference>
<dbReference type="SMART" id="SM00984">
    <property type="entry name" value="UDPG_MGDP_dh_C"/>
    <property type="match status" value="1"/>
</dbReference>
<evidence type="ECO:0000313" key="6">
    <source>
        <dbReference type="EMBL" id="MFD0994117.1"/>
    </source>
</evidence>
<dbReference type="InterPro" id="IPR014027">
    <property type="entry name" value="UDP-Glc/GDP-Man_DH_C"/>
</dbReference>
<dbReference type="PANTHER" id="PTHR43491:SF2">
    <property type="entry name" value="UDP-N-ACETYL-D-MANNOSAMINE DEHYDROGENASE"/>
    <property type="match status" value="1"/>
</dbReference>
<dbReference type="InterPro" id="IPR036220">
    <property type="entry name" value="UDP-Glc/GDP-Man_DH_C_sf"/>
</dbReference>
<dbReference type="Pfam" id="PF00984">
    <property type="entry name" value="UDPG_MGDP_dh"/>
    <property type="match status" value="1"/>
</dbReference>
<dbReference type="Pfam" id="PF03721">
    <property type="entry name" value="UDPG_MGDP_dh_N"/>
    <property type="match status" value="1"/>
</dbReference>
<dbReference type="EMBL" id="JBHTJR010000057">
    <property type="protein sequence ID" value="MFD0994117.1"/>
    <property type="molecule type" value="Genomic_DNA"/>
</dbReference>
<gene>
    <name evidence="6" type="ORF">ACFQ1U_12955</name>
</gene>
<evidence type="ECO:0000313" key="7">
    <source>
        <dbReference type="Proteomes" id="UP001597062"/>
    </source>
</evidence>
<dbReference type="InterPro" id="IPR008927">
    <property type="entry name" value="6-PGluconate_DH-like_C_sf"/>
</dbReference>
<dbReference type="SUPFAM" id="SSF52413">
    <property type="entry name" value="UDP-glucose/GDP-mannose dehydrogenase C-terminal domain"/>
    <property type="match status" value="1"/>
</dbReference>
<protein>
    <submittedName>
        <fullName evidence="6">Nucleotide sugar dehydrogenase</fullName>
    </submittedName>
</protein>
<name>A0ABW3JUA8_9FLAO</name>
<evidence type="ECO:0000256" key="3">
    <source>
        <dbReference type="ARBA" id="ARBA00023027"/>
    </source>
</evidence>
<organism evidence="6 7">
    <name type="scientific">Tenacibaculum geojense</name>
    <dbReference type="NCBI Taxonomy" id="915352"/>
    <lineage>
        <taxon>Bacteria</taxon>
        <taxon>Pseudomonadati</taxon>
        <taxon>Bacteroidota</taxon>
        <taxon>Flavobacteriia</taxon>
        <taxon>Flavobacteriales</taxon>
        <taxon>Flavobacteriaceae</taxon>
        <taxon>Tenacibaculum</taxon>
    </lineage>
</organism>
<accession>A0ABW3JUA8</accession>